<feature type="chain" id="PRO_5040943796" evidence="1">
    <location>
        <begin position="24"/>
        <end position="371"/>
    </location>
</feature>
<sequence>MNKTKTIIIALPLLLLGSLSLHAQSKCHDELINCHIIEIQYNKDLQVPVFNSNHFKHLPADTPLYLKLTSDAFSTFKVELDTVVVREFNPLADLVPFTSPEKMGPPIREVRDSGAFFYLGMFEAGNQATFNLHRKAPDNSWDPLGSFAIQIPKKYRFRVRAGFSATYYKTQDVNIQSRTANIGDIENLSNNDLKLGFRQSQFLADTTTIYRIQGISSKDWGFAPTMMLSFYPFAKKDLTDNTSFFGIMSNENSFKDFLSHSLSLHVGTSLNKDVFSDFYGGINVEVIEGVDLGLSYLSHNVKKIDTPYDYRDEEFDGSIPYFTNSDAPESSNFLTEKRVFDISYSISVDAVVFQKAFVSIFSTLKKGITGG</sequence>
<dbReference type="EMBL" id="JANDBC010000002">
    <property type="protein sequence ID" value="MCP9292453.1"/>
    <property type="molecule type" value="Genomic_DNA"/>
</dbReference>
<comment type="caution">
    <text evidence="2">The sequence shown here is derived from an EMBL/GenBank/DDBJ whole genome shotgun (WGS) entry which is preliminary data.</text>
</comment>
<gene>
    <name evidence="2" type="ORF">NM125_12770</name>
</gene>
<dbReference type="RefSeq" id="WP_255135340.1">
    <property type="nucleotide sequence ID" value="NZ_JANDBC010000002.1"/>
</dbReference>
<name>A0A9X2RHL8_9BACT</name>
<keyword evidence="1" id="KW-0732">Signal</keyword>
<accession>A0A9X2RHL8</accession>
<keyword evidence="3" id="KW-1185">Reference proteome</keyword>
<dbReference type="AlphaFoldDB" id="A0A9X2RHL8"/>
<reference evidence="2" key="1">
    <citation type="submission" date="2022-06" db="EMBL/GenBank/DDBJ databases">
        <title>Gracilimonas sp. CAU 1638 isolated from sea sediment.</title>
        <authorList>
            <person name="Kim W."/>
        </authorList>
    </citation>
    <scope>NUCLEOTIDE SEQUENCE</scope>
    <source>
        <strain evidence="2">CAU 1638</strain>
    </source>
</reference>
<evidence type="ECO:0000313" key="2">
    <source>
        <dbReference type="EMBL" id="MCP9292453.1"/>
    </source>
</evidence>
<evidence type="ECO:0000256" key="1">
    <source>
        <dbReference type="SAM" id="SignalP"/>
    </source>
</evidence>
<proteinExistence type="predicted"/>
<organism evidence="2 3">
    <name type="scientific">Gracilimonas sediminicola</name>
    <dbReference type="NCBI Taxonomy" id="2952158"/>
    <lineage>
        <taxon>Bacteria</taxon>
        <taxon>Pseudomonadati</taxon>
        <taxon>Balneolota</taxon>
        <taxon>Balneolia</taxon>
        <taxon>Balneolales</taxon>
        <taxon>Balneolaceae</taxon>
        <taxon>Gracilimonas</taxon>
    </lineage>
</organism>
<dbReference type="Proteomes" id="UP001139125">
    <property type="component" value="Unassembled WGS sequence"/>
</dbReference>
<feature type="signal peptide" evidence="1">
    <location>
        <begin position="1"/>
        <end position="23"/>
    </location>
</feature>
<evidence type="ECO:0000313" key="3">
    <source>
        <dbReference type="Proteomes" id="UP001139125"/>
    </source>
</evidence>
<protein>
    <submittedName>
        <fullName evidence="2">Uncharacterized protein</fullName>
    </submittedName>
</protein>